<organism evidence="1 2">
    <name type="scientific">bacterium (Candidatus Gribaldobacteria) CG10_big_fil_rev_8_21_14_0_10_41_12</name>
    <dbReference type="NCBI Taxonomy" id="2014277"/>
    <lineage>
        <taxon>Bacteria</taxon>
        <taxon>Candidatus Gribaldobacteria</taxon>
    </lineage>
</organism>
<dbReference type="EMBL" id="PFAV01000033">
    <property type="protein sequence ID" value="PIR91484.1"/>
    <property type="molecule type" value="Genomic_DNA"/>
</dbReference>
<evidence type="ECO:0000313" key="2">
    <source>
        <dbReference type="Proteomes" id="UP000228906"/>
    </source>
</evidence>
<dbReference type="Gene3D" id="3.30.420.40">
    <property type="match status" value="2"/>
</dbReference>
<name>A0A2H0UX92_9BACT</name>
<protein>
    <recommendedName>
        <fullName evidence="3">SHS2 domain-containing protein</fullName>
    </recommendedName>
</protein>
<dbReference type="NCBIfam" id="TIGR01175">
    <property type="entry name" value="pilM"/>
    <property type="match status" value="1"/>
</dbReference>
<gene>
    <name evidence="1" type="ORF">COU03_01980</name>
</gene>
<dbReference type="SUPFAM" id="SSF53067">
    <property type="entry name" value="Actin-like ATPase domain"/>
    <property type="match status" value="2"/>
</dbReference>
<dbReference type="CDD" id="cd24049">
    <property type="entry name" value="ASKHA_NBD_PilM"/>
    <property type="match status" value="1"/>
</dbReference>
<reference evidence="2" key="1">
    <citation type="submission" date="2017-09" db="EMBL/GenBank/DDBJ databases">
        <title>Depth-based differentiation of microbial function through sediment-hosted aquifers and enrichment of novel symbionts in the deep terrestrial subsurface.</title>
        <authorList>
            <person name="Probst A.J."/>
            <person name="Ladd B."/>
            <person name="Jarett J.K."/>
            <person name="Geller-Mcgrath D.E."/>
            <person name="Sieber C.M.K."/>
            <person name="Emerson J.B."/>
            <person name="Anantharaman K."/>
            <person name="Thomas B.C."/>
            <person name="Malmstrom R."/>
            <person name="Stieglmeier M."/>
            <person name="Klingl A."/>
            <person name="Woyke T."/>
            <person name="Ryan C.M."/>
            <person name="Banfield J.F."/>
        </authorList>
    </citation>
    <scope>NUCLEOTIDE SEQUENCE [LARGE SCALE GENOMIC DNA]</scope>
</reference>
<dbReference type="Pfam" id="PF11104">
    <property type="entry name" value="PilM_2"/>
    <property type="match status" value="1"/>
</dbReference>
<dbReference type="Gene3D" id="3.30.1490.300">
    <property type="match status" value="1"/>
</dbReference>
<evidence type="ECO:0008006" key="3">
    <source>
        <dbReference type="Google" id="ProtNLM"/>
    </source>
</evidence>
<dbReference type="PANTHER" id="PTHR32432">
    <property type="entry name" value="CELL DIVISION PROTEIN FTSA-RELATED"/>
    <property type="match status" value="1"/>
</dbReference>
<dbReference type="AlphaFoldDB" id="A0A2H0UX92"/>
<proteinExistence type="predicted"/>
<comment type="caution">
    <text evidence="1">The sequence shown here is derived from an EMBL/GenBank/DDBJ whole genome shotgun (WGS) entry which is preliminary data.</text>
</comment>
<dbReference type="InterPro" id="IPR050696">
    <property type="entry name" value="FtsA/MreB"/>
</dbReference>
<evidence type="ECO:0000313" key="1">
    <source>
        <dbReference type="EMBL" id="PIR91484.1"/>
    </source>
</evidence>
<accession>A0A2H0UX92</accession>
<dbReference type="PANTHER" id="PTHR32432:SF3">
    <property type="entry name" value="ETHANOLAMINE UTILIZATION PROTEIN EUTJ"/>
    <property type="match status" value="1"/>
</dbReference>
<dbReference type="InterPro" id="IPR043129">
    <property type="entry name" value="ATPase_NBD"/>
</dbReference>
<dbReference type="Proteomes" id="UP000228906">
    <property type="component" value="Unassembled WGS sequence"/>
</dbReference>
<dbReference type="InterPro" id="IPR005883">
    <property type="entry name" value="PilM"/>
</dbReference>
<dbReference type="PIRSF" id="PIRSF019169">
    <property type="entry name" value="PilM"/>
    <property type="match status" value="1"/>
</dbReference>
<sequence length="349" mass="37787">MAKKALGIDIGAASIKIVELSAAGDKKSLENYLEFELPKSASPLKTFYGNSMLLSSNDVSDILQALFKKVKIEEKKVAFSIPDFSTFFTTFDLPPMTEMEIPRAIEFEARHHIPLPLSEVVFDWQIIEKEQVSPGVKIKVLLVAVPNKVLESYQRLAALCGLEIKGLEAEVFGLIRSSVAPGKHYGPVCLVDIGWQSTTVSIADKGVLQVSHSFDFSGGGLTKSLSTALKISEEQAEDIKIRQGLGSGNQSAADILLKEVETLAAEVERICVNFAQQDGGGLLNDIILAGGSATLFGLKEYFASRLKKSAQITDPFSLFLYPPILQKRLQEIGSSFAVAAGVAMMALET</sequence>